<dbReference type="EMBL" id="AE010299">
    <property type="protein sequence ID" value="AAM04243.1"/>
    <property type="molecule type" value="Genomic_DNA"/>
</dbReference>
<dbReference type="PANTHER" id="PTHR43861">
    <property type="entry name" value="TRANS-ACONITATE 2-METHYLTRANSFERASE-RELATED"/>
    <property type="match status" value="1"/>
</dbReference>
<dbReference type="InterPro" id="IPR029063">
    <property type="entry name" value="SAM-dependent_MTases_sf"/>
</dbReference>
<dbReference type="AlphaFoldDB" id="Q8TSJ2"/>
<evidence type="ECO:0000313" key="5">
    <source>
        <dbReference type="Proteomes" id="UP000002487"/>
    </source>
</evidence>
<organism evidence="4 5">
    <name type="scientific">Methanosarcina acetivorans (strain ATCC 35395 / DSM 2834 / JCM 12185 / C2A)</name>
    <dbReference type="NCBI Taxonomy" id="188937"/>
    <lineage>
        <taxon>Archaea</taxon>
        <taxon>Methanobacteriati</taxon>
        <taxon>Methanobacteriota</taxon>
        <taxon>Stenosarchaea group</taxon>
        <taxon>Methanomicrobia</taxon>
        <taxon>Methanosarcinales</taxon>
        <taxon>Methanosarcinaceae</taxon>
        <taxon>Methanosarcina</taxon>
    </lineage>
</organism>
<dbReference type="EnsemblBacteria" id="AAM04243">
    <property type="protein sequence ID" value="AAM04243"/>
    <property type="gene ID" value="MA_0804"/>
</dbReference>
<dbReference type="InterPro" id="IPR041698">
    <property type="entry name" value="Methyltransf_25"/>
</dbReference>
<dbReference type="Proteomes" id="UP000002487">
    <property type="component" value="Chromosome"/>
</dbReference>
<dbReference type="STRING" id="188937.MA_0804"/>
<reference evidence="4 5" key="1">
    <citation type="journal article" date="2002" name="Genome Res.">
        <title>The genome of Methanosarcina acetivorans reveals extensive metabolic and physiological diversity.</title>
        <authorList>
            <person name="Galagan J.E."/>
            <person name="Nusbaum C."/>
            <person name="Roy A."/>
            <person name="Endrizzi M.G."/>
            <person name="Macdonald P."/>
            <person name="FitzHugh W."/>
            <person name="Calvo S."/>
            <person name="Engels R."/>
            <person name="Smirnov S."/>
            <person name="Atnoor D."/>
            <person name="Brown A."/>
            <person name="Allen N."/>
            <person name="Naylor J."/>
            <person name="Stange-Thomann N."/>
            <person name="DeArellano K."/>
            <person name="Johnson R."/>
            <person name="Linton L."/>
            <person name="McEwan P."/>
            <person name="McKernan K."/>
            <person name="Talamas J."/>
            <person name="Tirrell A."/>
            <person name="Ye W."/>
            <person name="Zimmer A."/>
            <person name="Barber R.D."/>
            <person name="Cann I."/>
            <person name="Graham D.E."/>
            <person name="Grahame D.A."/>
            <person name="Guss A."/>
            <person name="Hedderich R."/>
            <person name="Ingram-Smith C."/>
            <person name="Kuettner C.H."/>
            <person name="Krzycki J.A."/>
            <person name="Leigh J.A."/>
            <person name="Li W."/>
            <person name="Liu J."/>
            <person name="Mukhopadhyay B."/>
            <person name="Reeve J.N."/>
            <person name="Smith K."/>
            <person name="Springer T.A."/>
            <person name="Umayam L.A."/>
            <person name="White O."/>
            <person name="White R.H."/>
            <person name="de Macario E.C."/>
            <person name="Ferry J.G."/>
            <person name="Jarrell K.F."/>
            <person name="Jing H."/>
            <person name="Macario A.J.L."/>
            <person name="Paulsen I."/>
            <person name="Pritchett M."/>
            <person name="Sowers K.R."/>
            <person name="Swanson R.V."/>
            <person name="Zinder S.H."/>
            <person name="Lander E."/>
            <person name="Metcalf W.W."/>
            <person name="Birren B."/>
        </authorList>
    </citation>
    <scope>NUCLEOTIDE SEQUENCE [LARGE SCALE GENOMIC DNA]</scope>
    <source>
        <strain evidence="5">ATCC 35395 / DSM 2834 / JCM 12185 / C2A</strain>
    </source>
</reference>
<dbReference type="GO" id="GO:0008168">
    <property type="term" value="F:methyltransferase activity"/>
    <property type="evidence" value="ECO:0000318"/>
    <property type="project" value="GO_Central"/>
</dbReference>
<accession>Q8TSJ2</accession>
<evidence type="ECO:0000313" key="4">
    <source>
        <dbReference type="EMBL" id="AAM04243.1"/>
    </source>
</evidence>
<evidence type="ECO:0000256" key="1">
    <source>
        <dbReference type="ARBA" id="ARBA00022679"/>
    </source>
</evidence>
<protein>
    <recommendedName>
        <fullName evidence="3">Methyltransferase domain-containing protein</fullName>
    </recommendedName>
</protein>
<dbReference type="Pfam" id="PF13649">
    <property type="entry name" value="Methyltransf_25"/>
    <property type="match status" value="1"/>
</dbReference>
<dbReference type="PhylomeDB" id="Q8TSJ2"/>
<keyword evidence="1" id="KW-0808">Transferase</keyword>
<dbReference type="HOGENOM" id="CLU_091228_2_1_2"/>
<feature type="region of interest" description="Disordered" evidence="2">
    <location>
        <begin position="1"/>
        <end position="22"/>
    </location>
</feature>
<evidence type="ECO:0000259" key="3">
    <source>
        <dbReference type="Pfam" id="PF13649"/>
    </source>
</evidence>
<dbReference type="KEGG" id="mac:MA_0804"/>
<feature type="domain" description="Methyltransferase" evidence="3">
    <location>
        <begin position="75"/>
        <end position="173"/>
    </location>
</feature>
<dbReference type="SUPFAM" id="SSF53335">
    <property type="entry name" value="S-adenosyl-L-methionine-dependent methyltransferases"/>
    <property type="match status" value="1"/>
</dbReference>
<evidence type="ECO:0000256" key="2">
    <source>
        <dbReference type="SAM" id="MobiDB-lite"/>
    </source>
</evidence>
<name>Q8TSJ2_METAC</name>
<sequence length="245" mass="28042">MQVEREENRKEVYEMKKETTGSKKVENGMEQEILNGQQPHWEKVFSNTCSRFGDEPSYPARKAAAIFEKEGKKKILELGGGQGRDTCFFASRGFSVHSLDYTESGTKAMKEKAEESGFGKYVTALRHDARNPLPFEAETFDACYSHMLYCMALTTDELEFLCKEIKRVLKPGGINIYTARHTGDAHYGTGTHRGEDMYEIAGGFIVHFFSREKVENLAKEYGSFELEEFEEGELPRKLYMVTMRK</sequence>
<dbReference type="InParanoid" id="Q8TSJ2"/>
<dbReference type="CDD" id="cd02440">
    <property type="entry name" value="AdoMet_MTases"/>
    <property type="match status" value="1"/>
</dbReference>
<dbReference type="PANTHER" id="PTHR43861:SF3">
    <property type="entry name" value="PUTATIVE (AFU_ORTHOLOGUE AFUA_2G14390)-RELATED"/>
    <property type="match status" value="1"/>
</dbReference>
<gene>
    <name evidence="4" type="ordered locus">MA_0804</name>
</gene>
<dbReference type="Gene3D" id="3.40.50.150">
    <property type="entry name" value="Vaccinia Virus protein VP39"/>
    <property type="match status" value="1"/>
</dbReference>
<keyword evidence="5" id="KW-1185">Reference proteome</keyword>
<proteinExistence type="predicted"/>